<dbReference type="RefSeq" id="XP_046063525.1">
    <property type="nucleotide sequence ID" value="XM_046202138.1"/>
</dbReference>
<gene>
    <name evidence="1" type="ORF">OGAPHI_001383</name>
</gene>
<reference evidence="1" key="1">
    <citation type="journal article" date="2021" name="Open Biol.">
        <title>Shared evolutionary footprints suggest mitochondrial oxidative damage underlies multiple complex I losses in fungi.</title>
        <authorList>
            <person name="Schikora-Tamarit M.A."/>
            <person name="Marcet-Houben M."/>
            <person name="Nosek J."/>
            <person name="Gabaldon T."/>
        </authorList>
    </citation>
    <scope>NUCLEOTIDE SEQUENCE</scope>
    <source>
        <strain evidence="1">CBS6075</strain>
    </source>
</reference>
<dbReference type="OrthoDB" id="9973266at2759"/>
<dbReference type="EMBL" id="JAEUBE010000137">
    <property type="protein sequence ID" value="KAH3669262.1"/>
    <property type="molecule type" value="Genomic_DNA"/>
</dbReference>
<evidence type="ECO:0000313" key="1">
    <source>
        <dbReference type="EMBL" id="KAH3669262.1"/>
    </source>
</evidence>
<keyword evidence="2" id="KW-1185">Reference proteome</keyword>
<comment type="caution">
    <text evidence="1">The sequence shown here is derived from an EMBL/GenBank/DDBJ whole genome shotgun (WGS) entry which is preliminary data.</text>
</comment>
<organism evidence="1 2">
    <name type="scientific">Ogataea philodendri</name>
    <dbReference type="NCBI Taxonomy" id="1378263"/>
    <lineage>
        <taxon>Eukaryota</taxon>
        <taxon>Fungi</taxon>
        <taxon>Dikarya</taxon>
        <taxon>Ascomycota</taxon>
        <taxon>Saccharomycotina</taxon>
        <taxon>Pichiomycetes</taxon>
        <taxon>Pichiales</taxon>
        <taxon>Pichiaceae</taxon>
        <taxon>Ogataea</taxon>
    </lineage>
</organism>
<dbReference type="GeneID" id="70233351"/>
<sequence length="122" mass="13358">MGDVNPNKPHAIQASDIAIPSLRNPIRAEAIEGMVTQIVPMRDPSNRAKTRAVCGSVAQRPGKIAEIVHERDITEQCEHDPGKQTPDSKVGPHDLVVHFEDRLDMFVAGLDKDECDNIKEGA</sequence>
<accession>A0A9P8PCB9</accession>
<dbReference type="Proteomes" id="UP000769157">
    <property type="component" value="Unassembled WGS sequence"/>
</dbReference>
<dbReference type="AlphaFoldDB" id="A0A9P8PCB9"/>
<evidence type="ECO:0000313" key="2">
    <source>
        <dbReference type="Proteomes" id="UP000769157"/>
    </source>
</evidence>
<name>A0A9P8PCB9_9ASCO</name>
<reference evidence="1" key="2">
    <citation type="submission" date="2021-01" db="EMBL/GenBank/DDBJ databases">
        <authorList>
            <person name="Schikora-Tamarit M.A."/>
        </authorList>
    </citation>
    <scope>NUCLEOTIDE SEQUENCE</scope>
    <source>
        <strain evidence="1">CBS6075</strain>
    </source>
</reference>
<proteinExistence type="predicted"/>
<protein>
    <submittedName>
        <fullName evidence="1">Uncharacterized protein</fullName>
    </submittedName>
</protein>